<accession>A0ABY5DZK8</accession>
<organism evidence="2 3">
    <name type="scientific">Paraconexibacter antarcticus</name>
    <dbReference type="NCBI Taxonomy" id="2949664"/>
    <lineage>
        <taxon>Bacteria</taxon>
        <taxon>Bacillati</taxon>
        <taxon>Actinomycetota</taxon>
        <taxon>Thermoleophilia</taxon>
        <taxon>Solirubrobacterales</taxon>
        <taxon>Paraconexibacteraceae</taxon>
        <taxon>Paraconexibacter</taxon>
    </lineage>
</organism>
<reference evidence="2 3" key="1">
    <citation type="submission" date="2022-06" db="EMBL/GenBank/DDBJ databases">
        <title>Paraconexibacter antarcticus.</title>
        <authorList>
            <person name="Kim C.S."/>
        </authorList>
    </citation>
    <scope>NUCLEOTIDE SEQUENCE [LARGE SCALE GENOMIC DNA]</scope>
    <source>
        <strain evidence="2 3">02-257</strain>
    </source>
</reference>
<evidence type="ECO:0000256" key="1">
    <source>
        <dbReference type="SAM" id="Phobius"/>
    </source>
</evidence>
<keyword evidence="1" id="KW-0812">Transmembrane</keyword>
<keyword evidence="1" id="KW-1133">Transmembrane helix</keyword>
<name>A0ABY5DZK8_9ACTN</name>
<dbReference type="EMBL" id="CP098502">
    <property type="protein sequence ID" value="UTI66057.1"/>
    <property type="molecule type" value="Genomic_DNA"/>
</dbReference>
<evidence type="ECO:0000313" key="3">
    <source>
        <dbReference type="Proteomes" id="UP001056035"/>
    </source>
</evidence>
<keyword evidence="3" id="KW-1185">Reference proteome</keyword>
<dbReference type="Proteomes" id="UP001056035">
    <property type="component" value="Chromosome"/>
</dbReference>
<feature type="transmembrane region" description="Helical" evidence="1">
    <location>
        <begin position="73"/>
        <end position="92"/>
    </location>
</feature>
<feature type="transmembrane region" description="Helical" evidence="1">
    <location>
        <begin position="48"/>
        <end position="68"/>
    </location>
</feature>
<keyword evidence="1" id="KW-0472">Membrane</keyword>
<dbReference type="RefSeq" id="WP_254572735.1">
    <property type="nucleotide sequence ID" value="NZ_CP098502.1"/>
</dbReference>
<feature type="transmembrane region" description="Helical" evidence="1">
    <location>
        <begin position="112"/>
        <end position="133"/>
    </location>
</feature>
<evidence type="ECO:0000313" key="2">
    <source>
        <dbReference type="EMBL" id="UTI66057.1"/>
    </source>
</evidence>
<sequence>MPTLKSLTEPSHPPPVALALLAAAAVAVAVGGLEHARLFHRGYAEVEIVGPLFLLNAIGSAVTILLLIARRTALFVAGSLAINVGALVSILFSHNSSFFGFSEGGYDATATIIVVAEAAAVLLTGLALVAGGAGAGAGVRGRTEVTA</sequence>
<proteinExistence type="predicted"/>
<gene>
    <name evidence="2" type="ORF">NBH00_07590</name>
</gene>
<protein>
    <submittedName>
        <fullName evidence="2">Uncharacterized protein</fullName>
    </submittedName>
</protein>